<keyword evidence="6" id="KW-0813">Transport</keyword>
<dbReference type="GO" id="GO:0005743">
    <property type="term" value="C:mitochondrial inner membrane"/>
    <property type="evidence" value="ECO:0007669"/>
    <property type="project" value="UniProtKB-SubCell"/>
</dbReference>
<evidence type="ECO:0000256" key="1">
    <source>
        <dbReference type="ARBA" id="ARBA00003195"/>
    </source>
</evidence>
<evidence type="ECO:0000313" key="15">
    <source>
        <dbReference type="Proteomes" id="UP000827092"/>
    </source>
</evidence>
<organism evidence="14 15">
    <name type="scientific">Oedothorax gibbosus</name>
    <dbReference type="NCBI Taxonomy" id="931172"/>
    <lineage>
        <taxon>Eukaryota</taxon>
        <taxon>Metazoa</taxon>
        <taxon>Ecdysozoa</taxon>
        <taxon>Arthropoda</taxon>
        <taxon>Chelicerata</taxon>
        <taxon>Arachnida</taxon>
        <taxon>Araneae</taxon>
        <taxon>Araneomorphae</taxon>
        <taxon>Entelegynae</taxon>
        <taxon>Araneoidea</taxon>
        <taxon>Linyphiidae</taxon>
        <taxon>Erigoninae</taxon>
        <taxon>Oedothorax</taxon>
    </lineage>
</organism>
<keyword evidence="9" id="KW-0249">Electron transport</keyword>
<evidence type="ECO:0000256" key="4">
    <source>
        <dbReference type="ARBA" id="ARBA00008006"/>
    </source>
</evidence>
<keyword evidence="7" id="KW-0679">Respiratory chain</keyword>
<sequence>MGNSLYKPDSPPPREVFEPKFDPLLGFPNGRKMRTIKTTKEEMESAAVPPVNRDYCVDYYMKFLECRQDNFPLVYKCKHQVHDYHDCQFEDLKIRMKEYERERRLEELQKKKSSEMYS</sequence>
<evidence type="ECO:0000256" key="9">
    <source>
        <dbReference type="ARBA" id="ARBA00022982"/>
    </source>
</evidence>
<keyword evidence="8" id="KW-0999">Mitochondrion inner membrane</keyword>
<keyword evidence="13" id="KW-0175">Coiled coil</keyword>
<protein>
    <recommendedName>
        <fullName evidence="5">NADH dehydrogenase [ubiquinone] 1 beta subcomplex subunit 7</fullName>
    </recommendedName>
</protein>
<keyword evidence="11" id="KW-0472">Membrane</keyword>
<dbReference type="PANTHER" id="PTHR20900">
    <property type="entry name" value="NADH:UBIQUINONE OXIDOREDUCTASE B18-LIKE SUBUNIT"/>
    <property type="match status" value="1"/>
</dbReference>
<keyword evidence="12" id="KW-1015">Disulfide bond</keyword>
<evidence type="ECO:0000256" key="11">
    <source>
        <dbReference type="ARBA" id="ARBA00023136"/>
    </source>
</evidence>
<evidence type="ECO:0000313" key="14">
    <source>
        <dbReference type="EMBL" id="KAG8178342.1"/>
    </source>
</evidence>
<feature type="coiled-coil region" evidence="13">
    <location>
        <begin position="89"/>
        <end position="116"/>
    </location>
</feature>
<evidence type="ECO:0000256" key="12">
    <source>
        <dbReference type="ARBA" id="ARBA00023157"/>
    </source>
</evidence>
<dbReference type="EMBL" id="JAFNEN010000702">
    <property type="protein sequence ID" value="KAG8178342.1"/>
    <property type="molecule type" value="Genomic_DNA"/>
</dbReference>
<name>A0AAV6U1I6_9ARAC</name>
<reference evidence="14 15" key="1">
    <citation type="journal article" date="2022" name="Nat. Ecol. Evol.">
        <title>A masculinizing supergene underlies an exaggerated male reproductive morph in a spider.</title>
        <authorList>
            <person name="Hendrickx F."/>
            <person name="De Corte Z."/>
            <person name="Sonet G."/>
            <person name="Van Belleghem S.M."/>
            <person name="Kostlbacher S."/>
            <person name="Vangestel C."/>
        </authorList>
    </citation>
    <scope>NUCLEOTIDE SEQUENCE [LARGE SCALE GENOMIC DNA]</scope>
    <source>
        <strain evidence="14">W744_W776</strain>
    </source>
</reference>
<keyword evidence="10" id="KW-0496">Mitochondrion</keyword>
<proteinExistence type="inferred from homology"/>
<accession>A0AAV6U1I6</accession>
<keyword evidence="15" id="KW-1185">Reference proteome</keyword>
<evidence type="ECO:0000256" key="5">
    <source>
        <dbReference type="ARBA" id="ARBA00018677"/>
    </source>
</evidence>
<dbReference type="Proteomes" id="UP000827092">
    <property type="component" value="Unassembled WGS sequence"/>
</dbReference>
<dbReference type="InterPro" id="IPR008698">
    <property type="entry name" value="NDUB7"/>
</dbReference>
<gene>
    <name evidence="14" type="ORF">JTE90_029296</name>
</gene>
<evidence type="ECO:0000256" key="8">
    <source>
        <dbReference type="ARBA" id="ARBA00022792"/>
    </source>
</evidence>
<comment type="similarity">
    <text evidence="4">Belongs to the complex I NDUFB7 subunit family.</text>
</comment>
<evidence type="ECO:0000256" key="10">
    <source>
        <dbReference type="ARBA" id="ARBA00023128"/>
    </source>
</evidence>
<comment type="subcellular location">
    <subcellularLocation>
        <location evidence="3">Mitochondrion inner membrane</location>
        <topology evidence="3">Peripheral membrane protein</topology>
    </subcellularLocation>
    <subcellularLocation>
        <location evidence="2">Mitochondrion intermembrane space</location>
    </subcellularLocation>
</comment>
<dbReference type="GO" id="GO:0005758">
    <property type="term" value="C:mitochondrial intermembrane space"/>
    <property type="evidence" value="ECO:0007669"/>
    <property type="project" value="UniProtKB-SubCell"/>
</dbReference>
<dbReference type="PANTHER" id="PTHR20900:SF0">
    <property type="entry name" value="NADH DEHYDROGENASE [UBIQUINONE] 1 BETA SUBCOMPLEX SUBUNIT 7"/>
    <property type="match status" value="1"/>
</dbReference>
<evidence type="ECO:0000256" key="13">
    <source>
        <dbReference type="SAM" id="Coils"/>
    </source>
</evidence>
<evidence type="ECO:0000256" key="3">
    <source>
        <dbReference type="ARBA" id="ARBA00004637"/>
    </source>
</evidence>
<evidence type="ECO:0000256" key="7">
    <source>
        <dbReference type="ARBA" id="ARBA00022660"/>
    </source>
</evidence>
<comment type="function">
    <text evidence="1">Accessory subunit of the mitochondrial membrane respiratory chain NADH dehydrogenase (Complex I), that is believed not to be involved in catalysis. Complex I functions in the transfer of electrons from NADH to the respiratory chain. The immediate electron acceptor for the enzyme is believed to be ubiquinone.</text>
</comment>
<comment type="caution">
    <text evidence="14">The sequence shown here is derived from an EMBL/GenBank/DDBJ whole genome shotgun (WGS) entry which is preliminary data.</text>
</comment>
<dbReference type="PROSITE" id="PS51808">
    <property type="entry name" value="CHCH"/>
    <property type="match status" value="1"/>
</dbReference>
<dbReference type="Pfam" id="PF05676">
    <property type="entry name" value="NDUF_B7"/>
    <property type="match status" value="1"/>
</dbReference>
<evidence type="ECO:0000256" key="6">
    <source>
        <dbReference type="ARBA" id="ARBA00022448"/>
    </source>
</evidence>
<evidence type="ECO:0000256" key="2">
    <source>
        <dbReference type="ARBA" id="ARBA00004569"/>
    </source>
</evidence>
<dbReference type="AlphaFoldDB" id="A0AAV6U1I6"/>